<evidence type="ECO:0000313" key="2">
    <source>
        <dbReference type="EMBL" id="SVB83433.1"/>
    </source>
</evidence>
<dbReference type="InterPro" id="IPR018746">
    <property type="entry name" value="DUF2298"/>
</dbReference>
<feature type="transmembrane region" description="Helical" evidence="1">
    <location>
        <begin position="116"/>
        <end position="136"/>
    </location>
</feature>
<name>A0A382H9L8_9ZZZZ</name>
<feature type="transmembrane region" description="Helical" evidence="1">
    <location>
        <begin position="26"/>
        <end position="43"/>
    </location>
</feature>
<feature type="transmembrane region" description="Helical" evidence="1">
    <location>
        <begin position="221"/>
        <end position="244"/>
    </location>
</feature>
<feature type="transmembrane region" description="Helical" evidence="1">
    <location>
        <begin position="79"/>
        <end position="96"/>
    </location>
</feature>
<sequence length="422" mass="49545">MSFWWLSVRLLRMPVREKRLNWNSKSNLSVWLGLVIVLVYLMITSYWTGALLTAIIALSVVSIWNLFCSKDEPDRYRLFTLIVIAFAFLLALSVEFVRVGDDIGRMNTFFKFYLEIWIFLSISAAIALWYIMNFGWYSLKEITPRNKINLLILSLGLVFLSLVYVFWIAVRVDWNDAEGASNYLSLFYDWSVWGLIATGIISVVFLYYLVHNCRPYLRGYLLHKSVWLCVIAILFMASLLYTVFGTRARLAARFDTVQTSLNGEKFMEYAIHTEKDEMFPLKWDYQAIQWLRSHAKGSFVVLEGHTEQYRWGSRFSIYTGFPTIVGWPWHQFQQRADYQMETLRRISDVATIYNTGSVARAVALLQNYKVKYIVIGDLERIFYDKAGLKKFDKMEQEDFLQKVFENEGTMIYEVIVNDIDYP</sequence>
<feature type="transmembrane region" description="Helical" evidence="1">
    <location>
        <begin position="190"/>
        <end position="209"/>
    </location>
</feature>
<keyword evidence="1" id="KW-0812">Transmembrane</keyword>
<dbReference type="EMBL" id="UINC01059716">
    <property type="protein sequence ID" value="SVB83433.1"/>
    <property type="molecule type" value="Genomic_DNA"/>
</dbReference>
<feature type="transmembrane region" description="Helical" evidence="1">
    <location>
        <begin position="148"/>
        <end position="170"/>
    </location>
</feature>
<reference evidence="2" key="1">
    <citation type="submission" date="2018-05" db="EMBL/GenBank/DDBJ databases">
        <authorList>
            <person name="Lanie J.A."/>
            <person name="Ng W.-L."/>
            <person name="Kazmierczak K.M."/>
            <person name="Andrzejewski T.M."/>
            <person name="Davidsen T.M."/>
            <person name="Wayne K.J."/>
            <person name="Tettelin H."/>
            <person name="Glass J.I."/>
            <person name="Rusch D."/>
            <person name="Podicherti R."/>
            <person name="Tsui H.-C.T."/>
            <person name="Winkler M.E."/>
        </authorList>
    </citation>
    <scope>NUCLEOTIDE SEQUENCE</scope>
</reference>
<dbReference type="PANTHER" id="PTHR10790">
    <property type="entry name" value="TPR-DOMAIN CONTAINING PROTEIN"/>
    <property type="match status" value="1"/>
</dbReference>
<keyword evidence="1" id="KW-0472">Membrane</keyword>
<dbReference type="AlphaFoldDB" id="A0A382H9L8"/>
<dbReference type="PANTHER" id="PTHR10790:SF51">
    <property type="entry name" value="TETRATRICOPEPTIDE REPEAT PROTEIN"/>
    <property type="match status" value="1"/>
</dbReference>
<keyword evidence="1" id="KW-1133">Transmembrane helix</keyword>
<accession>A0A382H9L8</accession>
<organism evidence="2">
    <name type="scientific">marine metagenome</name>
    <dbReference type="NCBI Taxonomy" id="408172"/>
    <lineage>
        <taxon>unclassified sequences</taxon>
        <taxon>metagenomes</taxon>
        <taxon>ecological metagenomes</taxon>
    </lineage>
</organism>
<protein>
    <submittedName>
        <fullName evidence="2">Uncharacterized protein</fullName>
    </submittedName>
</protein>
<feature type="transmembrane region" description="Helical" evidence="1">
    <location>
        <begin position="49"/>
        <end position="67"/>
    </location>
</feature>
<evidence type="ECO:0000256" key="1">
    <source>
        <dbReference type="SAM" id="Phobius"/>
    </source>
</evidence>
<gene>
    <name evidence="2" type="ORF">METZ01_LOCUS236287</name>
</gene>
<dbReference type="Pfam" id="PF10060">
    <property type="entry name" value="DUF2298"/>
    <property type="match status" value="1"/>
</dbReference>
<proteinExistence type="predicted"/>